<name>I4D9K3_DESAJ</name>
<organism evidence="2 3">
    <name type="scientific">Desulfosporosinus acidiphilus (strain DSM 22704 / JCM 16185 / SJ4)</name>
    <dbReference type="NCBI Taxonomy" id="646529"/>
    <lineage>
        <taxon>Bacteria</taxon>
        <taxon>Bacillati</taxon>
        <taxon>Bacillota</taxon>
        <taxon>Clostridia</taxon>
        <taxon>Eubacteriales</taxon>
        <taxon>Desulfitobacteriaceae</taxon>
        <taxon>Desulfosporosinus</taxon>
    </lineage>
</organism>
<dbReference type="InterPro" id="IPR003439">
    <property type="entry name" value="ABC_transporter-like_ATP-bd"/>
</dbReference>
<dbReference type="InterPro" id="IPR027417">
    <property type="entry name" value="P-loop_NTPase"/>
</dbReference>
<dbReference type="GO" id="GO:0005524">
    <property type="term" value="F:ATP binding"/>
    <property type="evidence" value="ECO:0007669"/>
    <property type="project" value="InterPro"/>
</dbReference>
<dbReference type="GO" id="GO:0016887">
    <property type="term" value="F:ATP hydrolysis activity"/>
    <property type="evidence" value="ECO:0007669"/>
    <property type="project" value="InterPro"/>
</dbReference>
<dbReference type="Pfam" id="PF00005">
    <property type="entry name" value="ABC_tran"/>
    <property type="match status" value="1"/>
</dbReference>
<dbReference type="PANTHER" id="PTHR43038:SF3">
    <property type="entry name" value="ABC TRANSPORTER G FAMILY MEMBER 20 ISOFORM X1"/>
    <property type="match status" value="1"/>
</dbReference>
<evidence type="ECO:0000313" key="2">
    <source>
        <dbReference type="EMBL" id="AFM42477.1"/>
    </source>
</evidence>
<dbReference type="SUPFAM" id="SSF52540">
    <property type="entry name" value="P-loop containing nucleoside triphosphate hydrolases"/>
    <property type="match status" value="1"/>
</dbReference>
<dbReference type="RefSeq" id="WP_014828465.1">
    <property type="nucleotide sequence ID" value="NC_018068.1"/>
</dbReference>
<feature type="domain" description="ABC transporter" evidence="1">
    <location>
        <begin position="5"/>
        <end position="229"/>
    </location>
</feature>
<dbReference type="PANTHER" id="PTHR43038">
    <property type="entry name" value="ATP-BINDING CASSETTE, SUB-FAMILY H, MEMBER 1"/>
    <property type="match status" value="1"/>
</dbReference>
<accession>I4D9K3</accession>
<evidence type="ECO:0000259" key="1">
    <source>
        <dbReference type="PROSITE" id="PS50893"/>
    </source>
</evidence>
<dbReference type="STRING" id="646529.Desaci_3596"/>
<evidence type="ECO:0000313" key="3">
    <source>
        <dbReference type="Proteomes" id="UP000002892"/>
    </source>
</evidence>
<dbReference type="Gene3D" id="3.40.50.300">
    <property type="entry name" value="P-loop containing nucleotide triphosphate hydrolases"/>
    <property type="match status" value="1"/>
</dbReference>
<keyword evidence="3" id="KW-1185">Reference proteome</keyword>
<dbReference type="AlphaFoldDB" id="I4D9K3"/>
<dbReference type="EMBL" id="CP003639">
    <property type="protein sequence ID" value="AFM42477.1"/>
    <property type="molecule type" value="Genomic_DNA"/>
</dbReference>
<sequence>MGPVIKVDNLVQKIGRKPLLQGITFEVMAGECLGIFGTRGAGKTSLIHSLAGVDRFSSGRIEIHGHNIKKTEKFKRETGLVTQKNSLFQDMTVVENLDFIAALKKASKANVLEMIERFNLKEFLSKPVAVLDIGVLQRLSLACALLNRPKLLLVDELIKDIDLYSRNLILKEMEQFLATGGTCVSAISTLTNCDYINKVAWLEGGTITLYDLPEAQAEWERQEEYYAEQSGRCHA</sequence>
<proteinExistence type="predicted"/>
<protein>
    <submittedName>
        <fullName evidence="2">ABC-type multidrug transport system, ATPase component</fullName>
    </submittedName>
</protein>
<dbReference type="HOGENOM" id="CLU_000604_1_2_9"/>
<reference evidence="2 3" key="1">
    <citation type="journal article" date="2012" name="J. Bacteriol.">
        <title>Complete genome sequences of Desulfosporosinus orientis DSM765T, Desulfosporosinus youngiae DSM17734T, Desulfosporosinus meridiei DSM13257T, and Desulfosporosinus acidiphilus DSM22704T.</title>
        <authorList>
            <person name="Pester M."/>
            <person name="Brambilla E."/>
            <person name="Alazard D."/>
            <person name="Rattei T."/>
            <person name="Weinmaier T."/>
            <person name="Han J."/>
            <person name="Lucas S."/>
            <person name="Lapidus A."/>
            <person name="Cheng J.F."/>
            <person name="Goodwin L."/>
            <person name="Pitluck S."/>
            <person name="Peters L."/>
            <person name="Ovchinnikova G."/>
            <person name="Teshima H."/>
            <person name="Detter J.C."/>
            <person name="Han C.S."/>
            <person name="Tapia R."/>
            <person name="Land M.L."/>
            <person name="Hauser L."/>
            <person name="Kyrpides N.C."/>
            <person name="Ivanova N.N."/>
            <person name="Pagani I."/>
            <person name="Huntmann M."/>
            <person name="Wei C.L."/>
            <person name="Davenport K.W."/>
            <person name="Daligault H."/>
            <person name="Chain P.S."/>
            <person name="Chen A."/>
            <person name="Mavromatis K."/>
            <person name="Markowitz V."/>
            <person name="Szeto E."/>
            <person name="Mikhailova N."/>
            <person name="Pati A."/>
            <person name="Wagner M."/>
            <person name="Woyke T."/>
            <person name="Ollivier B."/>
            <person name="Klenk H.P."/>
            <person name="Spring S."/>
            <person name="Loy A."/>
        </authorList>
    </citation>
    <scope>NUCLEOTIDE SEQUENCE [LARGE SCALE GENOMIC DNA]</scope>
    <source>
        <strain evidence="3">DSM 22704 / JCM 16185 / SJ4</strain>
    </source>
</reference>
<dbReference type="Proteomes" id="UP000002892">
    <property type="component" value="Chromosome"/>
</dbReference>
<dbReference type="PROSITE" id="PS50893">
    <property type="entry name" value="ABC_TRANSPORTER_2"/>
    <property type="match status" value="1"/>
</dbReference>
<dbReference type="OrthoDB" id="1786288at2"/>
<dbReference type="KEGG" id="dai:Desaci_3596"/>
<dbReference type="eggNOG" id="COG1131">
    <property type="taxonomic scope" value="Bacteria"/>
</dbReference>
<gene>
    <name evidence="2" type="ordered locus">Desaci_3596</name>
</gene>